<dbReference type="Proteomes" id="UP001165065">
    <property type="component" value="Unassembled WGS sequence"/>
</dbReference>
<gene>
    <name evidence="1" type="ORF">TrCOL_g8411</name>
</gene>
<keyword evidence="2" id="KW-1185">Reference proteome</keyword>
<feature type="non-terminal residue" evidence="1">
    <location>
        <position position="98"/>
    </location>
</feature>
<dbReference type="AlphaFoldDB" id="A0A9W7GCR8"/>
<comment type="caution">
    <text evidence="1">The sequence shown here is derived from an EMBL/GenBank/DDBJ whole genome shotgun (WGS) entry which is preliminary data.</text>
</comment>
<proteinExistence type="predicted"/>
<evidence type="ECO:0000313" key="2">
    <source>
        <dbReference type="Proteomes" id="UP001165065"/>
    </source>
</evidence>
<name>A0A9W7GCR8_9STRA</name>
<organism evidence="1 2">
    <name type="scientific">Triparma columacea</name>
    <dbReference type="NCBI Taxonomy" id="722753"/>
    <lineage>
        <taxon>Eukaryota</taxon>
        <taxon>Sar</taxon>
        <taxon>Stramenopiles</taxon>
        <taxon>Ochrophyta</taxon>
        <taxon>Bolidophyceae</taxon>
        <taxon>Parmales</taxon>
        <taxon>Triparmaceae</taxon>
        <taxon>Triparma</taxon>
    </lineage>
</organism>
<protein>
    <submittedName>
        <fullName evidence="1">Uncharacterized protein</fullName>
    </submittedName>
</protein>
<sequence length="98" mass="11172">MTSETLFKKLSHLDTSLLHITETETFVVEARLVLPIRFRGVRLTPLKGLARAAYCAAQLQAIPRFSERKIKHTVYNVAIPELEEFVGTDMGDSNTRRR</sequence>
<evidence type="ECO:0000313" key="1">
    <source>
        <dbReference type="EMBL" id="GMI40395.1"/>
    </source>
</evidence>
<dbReference type="EMBL" id="BRYA01001207">
    <property type="protein sequence ID" value="GMI40395.1"/>
    <property type="molecule type" value="Genomic_DNA"/>
</dbReference>
<accession>A0A9W7GCR8</accession>
<reference evidence="2" key="1">
    <citation type="journal article" date="2023" name="Commun. Biol.">
        <title>Genome analysis of Parmales, the sister group of diatoms, reveals the evolutionary specialization of diatoms from phago-mixotrophs to photoautotrophs.</title>
        <authorList>
            <person name="Ban H."/>
            <person name="Sato S."/>
            <person name="Yoshikawa S."/>
            <person name="Yamada K."/>
            <person name="Nakamura Y."/>
            <person name="Ichinomiya M."/>
            <person name="Sato N."/>
            <person name="Blanc-Mathieu R."/>
            <person name="Endo H."/>
            <person name="Kuwata A."/>
            <person name="Ogata H."/>
        </authorList>
    </citation>
    <scope>NUCLEOTIDE SEQUENCE [LARGE SCALE GENOMIC DNA]</scope>
</reference>